<evidence type="ECO:0000256" key="2">
    <source>
        <dbReference type="ARBA" id="ARBA00006330"/>
    </source>
</evidence>
<dbReference type="STRING" id="763665.A0A2G5BD23"/>
<dbReference type="CDD" id="cd01627">
    <property type="entry name" value="HAD_TPP"/>
    <property type="match status" value="1"/>
</dbReference>
<accession>A0A2G5BD23</accession>
<dbReference type="InterPro" id="IPR036412">
    <property type="entry name" value="HAD-like_sf"/>
</dbReference>
<dbReference type="GO" id="GO:0005829">
    <property type="term" value="C:cytosol"/>
    <property type="evidence" value="ECO:0007669"/>
    <property type="project" value="TreeGrafter"/>
</dbReference>
<protein>
    <submittedName>
        <fullName evidence="3">Uncharacterized protein</fullName>
    </submittedName>
</protein>
<dbReference type="InterPro" id="IPR023214">
    <property type="entry name" value="HAD_sf"/>
</dbReference>
<dbReference type="NCBIfam" id="NF011071">
    <property type="entry name" value="PRK14501.1"/>
    <property type="match status" value="1"/>
</dbReference>
<dbReference type="FunFam" id="3.30.70.1020:FF:000002">
    <property type="entry name" value="Trehalose-6-phosphate synthase 2"/>
    <property type="match status" value="1"/>
</dbReference>
<proteinExistence type="inferred from homology"/>
<evidence type="ECO:0000256" key="1">
    <source>
        <dbReference type="ARBA" id="ARBA00005409"/>
    </source>
</evidence>
<name>A0A2G5BD23_COERN</name>
<gene>
    <name evidence="3" type="ORF">COEREDRAFT_80954</name>
</gene>
<dbReference type="OrthoDB" id="755951at2759"/>
<evidence type="ECO:0000313" key="4">
    <source>
        <dbReference type="Proteomes" id="UP000242474"/>
    </source>
</evidence>
<dbReference type="GO" id="GO:0005992">
    <property type="term" value="P:trehalose biosynthetic process"/>
    <property type="evidence" value="ECO:0007669"/>
    <property type="project" value="InterPro"/>
</dbReference>
<dbReference type="Gene3D" id="3.40.50.1000">
    <property type="entry name" value="HAD superfamily/HAD-like"/>
    <property type="match status" value="1"/>
</dbReference>
<dbReference type="Pfam" id="PF00982">
    <property type="entry name" value="Glyco_transf_20"/>
    <property type="match status" value="1"/>
</dbReference>
<dbReference type="PANTHER" id="PTHR10788">
    <property type="entry name" value="TREHALOSE-6-PHOSPHATE SYNTHASE"/>
    <property type="match status" value="1"/>
</dbReference>
<dbReference type="InterPro" id="IPR006379">
    <property type="entry name" value="HAD-SF_hydro_IIB"/>
</dbReference>
<organism evidence="3 4">
    <name type="scientific">Coemansia reversa (strain ATCC 12441 / NRRL 1564)</name>
    <dbReference type="NCBI Taxonomy" id="763665"/>
    <lineage>
        <taxon>Eukaryota</taxon>
        <taxon>Fungi</taxon>
        <taxon>Fungi incertae sedis</taxon>
        <taxon>Zoopagomycota</taxon>
        <taxon>Kickxellomycotina</taxon>
        <taxon>Kickxellomycetes</taxon>
        <taxon>Kickxellales</taxon>
        <taxon>Kickxellaceae</taxon>
        <taxon>Coemansia</taxon>
    </lineage>
</organism>
<dbReference type="GO" id="GO:0005946">
    <property type="term" value="C:alpha,alpha-trehalose-phosphate synthase complex (UDP-forming)"/>
    <property type="evidence" value="ECO:0007669"/>
    <property type="project" value="TreeGrafter"/>
</dbReference>
<dbReference type="FunFam" id="3.40.50.2000:FF:000036">
    <property type="entry name" value="Alpha,alpha-trehalose-phosphate synthase subunit Tps2"/>
    <property type="match status" value="1"/>
</dbReference>
<dbReference type="AlphaFoldDB" id="A0A2G5BD23"/>
<dbReference type="EMBL" id="KZ303497">
    <property type="protein sequence ID" value="PIA16909.1"/>
    <property type="molecule type" value="Genomic_DNA"/>
</dbReference>
<comment type="similarity">
    <text evidence="1">In the N-terminal section; belongs to the glycosyltransferase 20 family.</text>
</comment>
<dbReference type="NCBIfam" id="TIGR01484">
    <property type="entry name" value="HAD-SF-IIB"/>
    <property type="match status" value="1"/>
</dbReference>
<dbReference type="NCBIfam" id="TIGR00685">
    <property type="entry name" value="T6PP"/>
    <property type="match status" value="1"/>
</dbReference>
<sequence>MSKANLDEAADLQLKVVSLSRPNSFSSKMDSVCNNHEQFTAHMRIISVTHFLPFTISVSEETPNEPYMWEVSRRSGHTAMSAGIRSLSENPNADCTQVGWIGYYKDLNGEEHPCDDLSPESRTNICKVLSEHSAVPVFVDEETANNHYEGYSKQILWPLLHYMSWSDARRMNPAWWEGYCKTNNIFSTAISSIYQDGDIVWIHDYHLLLLPEMFREKHLKAAIGFFLHSPFPSSELFRSLPQRREILEGMLGSTSIGFQTYSYARHFLSSCTRVLGLESTPTGIDNKGSMVSISVFPIGIDSRYIQKRRSQPAVEAKMKSLREMFANKRIIIGRDRLDEVAGIKQKLEAFERFLETYPEWQGNVVLIQVTQPGQSRQPKLEAKISELVTTINSNYGSIEFMPVMYHHTFLDTDEYMALLNIADLCLITAIRDGMNTGSLEYVVCQQDKHSPLLLSEFTGTAGSVSGAIQINPWDYVGVAQAIDTALRMGPEEKKLRYKEMYQHVMCHDAQYWAATVIQDLRATVLAGQYNSETPALDLPLLVKCFTESKRRMIMLDYDGTLTPITNIPSQALPPPEMLKALRNLCANPNNFVAVISGRNREFLDLHLGDIENLTLSGEHGSLLRVPGGEWVNLLADTDMRWMDEVKSIFEFYTARTAGTTIEVKSTSIAWHYRNADPEYGEFQAKECMNHLEDAIVSKLPVEIVYGKKCLDVRPISVNKGEISKHLMGSHPEQWDFVMCVGDDKTDEDMFNALRTLKRSVVDNGTSKELNSAPGIGAVTSALAASTVSSPSVGTGANWSSTSMRLPPYYFTITVGPADKKSAAAWHVNTSEKVVESLEWLAGIEDNFKKDVA</sequence>
<dbReference type="SUPFAM" id="SSF53756">
    <property type="entry name" value="UDP-Glycosyltransferase/glycogen phosphorylase"/>
    <property type="match status" value="1"/>
</dbReference>
<dbReference type="GO" id="GO:0004805">
    <property type="term" value="F:trehalose-phosphatase activity"/>
    <property type="evidence" value="ECO:0007669"/>
    <property type="project" value="TreeGrafter"/>
</dbReference>
<dbReference type="Gene3D" id="3.40.50.2000">
    <property type="entry name" value="Glycogen Phosphorylase B"/>
    <property type="match status" value="2"/>
</dbReference>
<dbReference type="InterPro" id="IPR003337">
    <property type="entry name" value="Trehalose_PPase"/>
</dbReference>
<dbReference type="PANTHER" id="PTHR10788:SF123">
    <property type="entry name" value="TREHALOSE-PHOSPHATASE"/>
    <property type="match status" value="1"/>
</dbReference>
<dbReference type="Pfam" id="PF02358">
    <property type="entry name" value="Trehalose_PPase"/>
    <property type="match status" value="1"/>
</dbReference>
<reference evidence="3 4" key="1">
    <citation type="journal article" date="2015" name="Genome Biol. Evol.">
        <title>Phylogenomic analyses indicate that early fungi evolved digesting cell walls of algal ancestors of land plants.</title>
        <authorList>
            <person name="Chang Y."/>
            <person name="Wang S."/>
            <person name="Sekimoto S."/>
            <person name="Aerts A.L."/>
            <person name="Choi C."/>
            <person name="Clum A."/>
            <person name="LaButti K.M."/>
            <person name="Lindquist E.A."/>
            <person name="Yee Ngan C."/>
            <person name="Ohm R.A."/>
            <person name="Salamov A.A."/>
            <person name="Grigoriev I.V."/>
            <person name="Spatafora J.W."/>
            <person name="Berbee M.L."/>
        </authorList>
    </citation>
    <scope>NUCLEOTIDE SEQUENCE [LARGE SCALE GENOMIC DNA]</scope>
    <source>
        <strain evidence="3 4">NRRL 1564</strain>
    </source>
</reference>
<dbReference type="SUPFAM" id="SSF56784">
    <property type="entry name" value="HAD-like"/>
    <property type="match status" value="1"/>
</dbReference>
<dbReference type="Proteomes" id="UP000242474">
    <property type="component" value="Unassembled WGS sequence"/>
</dbReference>
<dbReference type="CDD" id="cd03788">
    <property type="entry name" value="GT20_TPS"/>
    <property type="match status" value="1"/>
</dbReference>
<dbReference type="InterPro" id="IPR001830">
    <property type="entry name" value="Glyco_trans_20"/>
</dbReference>
<evidence type="ECO:0000313" key="3">
    <source>
        <dbReference type="EMBL" id="PIA16909.1"/>
    </source>
</evidence>
<keyword evidence="4" id="KW-1185">Reference proteome</keyword>
<dbReference type="Gene3D" id="3.30.70.1020">
    <property type="entry name" value="Trehalose-6-phosphate phosphatase related protein, domain 2"/>
    <property type="match status" value="1"/>
</dbReference>
<comment type="similarity">
    <text evidence="2">In the C-terminal section; belongs to the trehalose phosphatase family.</text>
</comment>
<dbReference type="GO" id="GO:0003825">
    <property type="term" value="F:alpha,alpha-trehalose-phosphate synthase (UDP-forming) activity"/>
    <property type="evidence" value="ECO:0007669"/>
    <property type="project" value="TreeGrafter"/>
</dbReference>